<dbReference type="InterPro" id="IPR029044">
    <property type="entry name" value="Nucleotide-diphossugar_trans"/>
</dbReference>
<gene>
    <name evidence="6" type="ORF">SCODWIG_02753</name>
</gene>
<reference evidence="7" key="1">
    <citation type="submission" date="2018-06" db="EMBL/GenBank/DDBJ databases">
        <authorList>
            <person name="Guldener U."/>
        </authorList>
    </citation>
    <scope>NUCLEOTIDE SEQUENCE [LARGE SCALE GENOMIC DNA]</scope>
    <source>
        <strain evidence="7">UTAD17</strain>
    </source>
</reference>
<dbReference type="PANTHER" id="PTHR31121:SF10">
    <property type="entry name" value="MANNOSYLTRANSFERASE KTR2-RELATED"/>
    <property type="match status" value="1"/>
</dbReference>
<evidence type="ECO:0000256" key="2">
    <source>
        <dbReference type="ARBA" id="ARBA00007677"/>
    </source>
</evidence>
<dbReference type="InterPro" id="IPR002685">
    <property type="entry name" value="Glyco_trans_15"/>
</dbReference>
<dbReference type="GO" id="GO:0006487">
    <property type="term" value="P:protein N-linked glycosylation"/>
    <property type="evidence" value="ECO:0007669"/>
    <property type="project" value="TreeGrafter"/>
</dbReference>
<keyword evidence="7" id="KW-1185">Reference proteome</keyword>
<organism evidence="6 7">
    <name type="scientific">Saccharomycodes ludwigii</name>
    <dbReference type="NCBI Taxonomy" id="36035"/>
    <lineage>
        <taxon>Eukaryota</taxon>
        <taxon>Fungi</taxon>
        <taxon>Dikarya</taxon>
        <taxon>Ascomycota</taxon>
        <taxon>Saccharomycotina</taxon>
        <taxon>Saccharomycetes</taxon>
        <taxon>Saccharomycodales</taxon>
        <taxon>Saccharomycodaceae</taxon>
        <taxon>Saccharomycodes</taxon>
    </lineage>
</organism>
<dbReference type="Proteomes" id="UP000262825">
    <property type="component" value="Unassembled WGS sequence"/>
</dbReference>
<dbReference type="GO" id="GO:0000032">
    <property type="term" value="P:cell wall mannoprotein biosynthetic process"/>
    <property type="evidence" value="ECO:0007669"/>
    <property type="project" value="TreeGrafter"/>
</dbReference>
<dbReference type="SUPFAM" id="SSF53448">
    <property type="entry name" value="Nucleotide-diphospho-sugar transferases"/>
    <property type="match status" value="1"/>
</dbReference>
<dbReference type="Pfam" id="PF01793">
    <property type="entry name" value="Glyco_transf_15"/>
    <property type="match status" value="1"/>
</dbReference>
<dbReference type="GO" id="GO:0000026">
    <property type="term" value="F:alpha-1,2-mannosyltransferase activity"/>
    <property type="evidence" value="ECO:0007669"/>
    <property type="project" value="TreeGrafter"/>
</dbReference>
<comment type="subcellular location">
    <subcellularLocation>
        <location evidence="1">Membrane</location>
        <topology evidence="1">Single-pass type II membrane protein</topology>
    </subcellularLocation>
</comment>
<sequence>MFKTLPLFIAATVLFIYLFQISYKIINSNIRINQLEIIYKQKSFAVLHKYDSLRNFGKINPNKIKISTNTYIKHDFYYIDDPITQSTFKEIFSNATATTFANEYNNFNTDLEDYLKMIQDYYYSPLLAGLTDEGNDTIEGIDISFFTYTIYKPPYKTSSRNAPNCTILMLVRNWEVDGALKTIRALEDRFNKNHRYDWVFLNDEPFTLSFIRSTSSFVSSGKIKYGIIPKTHWNPPVANTSDKNGLNMTAVNLNMESMEKRGVLYGGVLSYRNMCRFQSMKFYKHPAMLEYEYYMRAEPNVEYFCDFHMDPFEYLYKKNAKYGFVISMYEYEDTIPTLWETVENFIEGEINDGCKLGNCWDFITDSGIAGKYRPVVASNSDYNLCHFWSNFEVGSLSFYRSEKYNNFVAYLDNTGGFYYERWGDAPIHTIGALMLLNEEEIVHFDTIGYYHAPFGTCPNSENIRLQQKCICDPTHLKNIDIQPNSCLMRWWKHGGGKKFTYF</sequence>
<dbReference type="EMBL" id="UFAJ01000527">
    <property type="protein sequence ID" value="SSD60992.1"/>
    <property type="molecule type" value="Genomic_DNA"/>
</dbReference>
<dbReference type="Gene3D" id="3.90.550.10">
    <property type="entry name" value="Spore Coat Polysaccharide Biosynthesis Protein SpsA, Chain A"/>
    <property type="match status" value="1"/>
</dbReference>
<evidence type="ECO:0000313" key="7">
    <source>
        <dbReference type="Proteomes" id="UP000262825"/>
    </source>
</evidence>
<proteinExistence type="inferred from homology"/>
<evidence type="ECO:0000313" key="6">
    <source>
        <dbReference type="EMBL" id="SSD60992.1"/>
    </source>
</evidence>
<dbReference type="GO" id="GO:0006493">
    <property type="term" value="P:protein O-linked glycosylation"/>
    <property type="evidence" value="ECO:0007669"/>
    <property type="project" value="TreeGrafter"/>
</dbReference>
<dbReference type="AlphaFoldDB" id="A0A376B8J5"/>
<dbReference type="GO" id="GO:0005794">
    <property type="term" value="C:Golgi apparatus"/>
    <property type="evidence" value="ECO:0007669"/>
    <property type="project" value="TreeGrafter"/>
</dbReference>
<name>A0A376B8J5_9ASCO</name>
<evidence type="ECO:0000256" key="3">
    <source>
        <dbReference type="ARBA" id="ARBA00022676"/>
    </source>
</evidence>
<evidence type="ECO:0000256" key="5">
    <source>
        <dbReference type="ARBA" id="ARBA00022968"/>
    </source>
</evidence>
<accession>A0A376B8J5</accession>
<evidence type="ECO:0000256" key="1">
    <source>
        <dbReference type="ARBA" id="ARBA00004606"/>
    </source>
</evidence>
<keyword evidence="5" id="KW-0735">Signal-anchor</keyword>
<evidence type="ECO:0000256" key="4">
    <source>
        <dbReference type="ARBA" id="ARBA00022679"/>
    </source>
</evidence>
<keyword evidence="5" id="KW-0812">Transmembrane</keyword>
<dbReference type="GO" id="GO:0016020">
    <property type="term" value="C:membrane"/>
    <property type="evidence" value="ECO:0007669"/>
    <property type="project" value="UniProtKB-SubCell"/>
</dbReference>
<comment type="similarity">
    <text evidence="2">Belongs to the glycosyltransferase 15 family.</text>
</comment>
<dbReference type="PANTHER" id="PTHR31121">
    <property type="entry name" value="ALPHA-1,2 MANNOSYLTRANSFERASE KTR1"/>
    <property type="match status" value="1"/>
</dbReference>
<dbReference type="VEuPathDB" id="FungiDB:SCODWIG_02753"/>
<keyword evidence="4 6" id="KW-0808">Transferase</keyword>
<protein>
    <submittedName>
        <fullName evidence="6">Related to Probable mannosyltransferase KTR2</fullName>
    </submittedName>
</protein>
<keyword evidence="3 6" id="KW-0328">Glycosyltransferase</keyword>
<dbReference type="FunFam" id="3.90.550.10:FF:000051">
    <property type="entry name" value="Alpha-1,2-mannosyltransferase (Ktr4)"/>
    <property type="match status" value="1"/>
</dbReference>